<dbReference type="AlphaFoldDB" id="A0A9W7FEY7"/>
<proteinExistence type="inferred from homology"/>
<dbReference type="OrthoDB" id="194386at2759"/>
<name>A0A9W7FEY7_9STRA</name>
<dbReference type="GO" id="GO:0016279">
    <property type="term" value="F:protein-lysine N-methyltransferase activity"/>
    <property type="evidence" value="ECO:0007669"/>
    <property type="project" value="TreeGrafter"/>
</dbReference>
<comment type="similarity">
    <text evidence="3">Belongs to the methyltransferase superfamily. ETFBKMT family.</text>
</comment>
<sequence length="201" mass="22185">MLGKLDEERISNDRRLQKLLIDPFWGYLWPGSYALHKHIREHGASTIKHRNVLDFASGCGLSAITASRLEPSEVIANDIDDFAIAAVEVNAELNGVEPGRIGLTASNLCGNGIVVKELFKDPNLPLTILCGDVFYDLEFAAVVMEWLAKQEGAEIYVGDPGRHALPRSGELEEVAEYDLPPLLKDSNNGMTSVKCFRYTQV</sequence>
<dbReference type="GO" id="GO:0032259">
    <property type="term" value="P:methylation"/>
    <property type="evidence" value="ECO:0007669"/>
    <property type="project" value="UniProtKB-KW"/>
</dbReference>
<accession>A0A9W7FEY7</accession>
<keyword evidence="7" id="KW-1185">Reference proteome</keyword>
<dbReference type="Proteomes" id="UP001165082">
    <property type="component" value="Unassembled WGS sequence"/>
</dbReference>
<dbReference type="EMBL" id="BRXZ01000396">
    <property type="protein sequence ID" value="GMI10915.1"/>
    <property type="molecule type" value="Genomic_DNA"/>
</dbReference>
<reference evidence="6" key="1">
    <citation type="submission" date="2022-07" db="EMBL/GenBank/DDBJ databases">
        <title>Genome analysis of Parmales, a sister group of diatoms, reveals the evolutionary specialization of diatoms from phago-mixotrophs to photoautotrophs.</title>
        <authorList>
            <person name="Ban H."/>
            <person name="Sato S."/>
            <person name="Yoshikawa S."/>
            <person name="Kazumasa Y."/>
            <person name="Nakamura Y."/>
            <person name="Ichinomiya M."/>
            <person name="Saitoh K."/>
            <person name="Sato N."/>
            <person name="Blanc-Mathieu R."/>
            <person name="Endo H."/>
            <person name="Kuwata A."/>
            <person name="Ogata H."/>
        </authorList>
    </citation>
    <scope>NUCLEOTIDE SEQUENCE</scope>
</reference>
<protein>
    <recommendedName>
        <fullName evidence="5">ETFB lysine methyltransferase</fullName>
    </recommendedName>
    <alternativeName>
        <fullName evidence="4">Protein N-lysine methyltransferase METTL20</fullName>
    </alternativeName>
</protein>
<dbReference type="InterPro" id="IPR029063">
    <property type="entry name" value="SAM-dependent_MTases_sf"/>
</dbReference>
<comment type="caution">
    <text evidence="6">The sequence shown here is derived from an EMBL/GenBank/DDBJ whole genome shotgun (WGS) entry which is preliminary data.</text>
</comment>
<dbReference type="SUPFAM" id="SSF53335">
    <property type="entry name" value="S-adenosyl-L-methionine-dependent methyltransferases"/>
    <property type="match status" value="1"/>
</dbReference>
<gene>
    <name evidence="6" type="ORF">TrRE_jg9954</name>
</gene>
<evidence type="ECO:0000256" key="1">
    <source>
        <dbReference type="ARBA" id="ARBA00022603"/>
    </source>
</evidence>
<dbReference type="PANTHER" id="PTHR43648">
    <property type="entry name" value="ELECTRON TRANSFER FLAVOPROTEIN BETA SUBUNIT LYSINE METHYLTRANSFERASE"/>
    <property type="match status" value="1"/>
</dbReference>
<evidence type="ECO:0000256" key="3">
    <source>
        <dbReference type="ARBA" id="ARBA00037932"/>
    </source>
</evidence>
<organism evidence="6 7">
    <name type="scientific">Triparma retinervis</name>
    <dbReference type="NCBI Taxonomy" id="2557542"/>
    <lineage>
        <taxon>Eukaryota</taxon>
        <taxon>Sar</taxon>
        <taxon>Stramenopiles</taxon>
        <taxon>Ochrophyta</taxon>
        <taxon>Bolidophyceae</taxon>
        <taxon>Parmales</taxon>
        <taxon>Triparmaceae</taxon>
        <taxon>Triparma</taxon>
    </lineage>
</organism>
<dbReference type="Gene3D" id="3.40.50.150">
    <property type="entry name" value="Vaccinia Virus protein VP39"/>
    <property type="match status" value="1"/>
</dbReference>
<evidence type="ECO:0000313" key="6">
    <source>
        <dbReference type="EMBL" id="GMI10915.1"/>
    </source>
</evidence>
<dbReference type="InterPro" id="IPR050078">
    <property type="entry name" value="Ribosomal_L11_MeTrfase_PrmA"/>
</dbReference>
<dbReference type="Pfam" id="PF06325">
    <property type="entry name" value="PrmA"/>
    <property type="match status" value="1"/>
</dbReference>
<keyword evidence="2" id="KW-0808">Transferase</keyword>
<evidence type="ECO:0000256" key="4">
    <source>
        <dbReference type="ARBA" id="ARBA00041867"/>
    </source>
</evidence>
<evidence type="ECO:0000256" key="5">
    <source>
        <dbReference type="ARBA" id="ARBA00042266"/>
    </source>
</evidence>
<evidence type="ECO:0000256" key="2">
    <source>
        <dbReference type="ARBA" id="ARBA00022679"/>
    </source>
</evidence>
<dbReference type="PANTHER" id="PTHR43648:SF1">
    <property type="entry name" value="ELECTRON TRANSFER FLAVOPROTEIN BETA SUBUNIT LYSINE METHYLTRANSFERASE"/>
    <property type="match status" value="1"/>
</dbReference>
<keyword evidence="1" id="KW-0489">Methyltransferase</keyword>
<dbReference type="GO" id="GO:0005759">
    <property type="term" value="C:mitochondrial matrix"/>
    <property type="evidence" value="ECO:0007669"/>
    <property type="project" value="TreeGrafter"/>
</dbReference>
<evidence type="ECO:0000313" key="7">
    <source>
        <dbReference type="Proteomes" id="UP001165082"/>
    </source>
</evidence>